<evidence type="ECO:0000313" key="1">
    <source>
        <dbReference type="EMBL" id="KAK8529213.1"/>
    </source>
</evidence>
<sequence>MWATAWLWRWEQIGEATSVDNRRRLACRRVASPNRPDDWEQRDARCFSDLLPPPQPSIRPYGREARRPAPDLVTVDWLLIGVLKS</sequence>
<reference evidence="1 2" key="1">
    <citation type="journal article" date="2024" name="G3 (Bethesda)">
        <title>Genome assembly of Hibiscus sabdariffa L. provides insights into metabolisms of medicinal natural products.</title>
        <authorList>
            <person name="Kim T."/>
        </authorList>
    </citation>
    <scope>NUCLEOTIDE SEQUENCE [LARGE SCALE GENOMIC DNA]</scope>
    <source>
        <strain evidence="1">TK-2024</strain>
        <tissue evidence="1">Old leaves</tissue>
    </source>
</reference>
<gene>
    <name evidence="1" type="ORF">V6N12_060000</name>
</gene>
<organism evidence="1 2">
    <name type="scientific">Hibiscus sabdariffa</name>
    <name type="common">roselle</name>
    <dbReference type="NCBI Taxonomy" id="183260"/>
    <lineage>
        <taxon>Eukaryota</taxon>
        <taxon>Viridiplantae</taxon>
        <taxon>Streptophyta</taxon>
        <taxon>Embryophyta</taxon>
        <taxon>Tracheophyta</taxon>
        <taxon>Spermatophyta</taxon>
        <taxon>Magnoliopsida</taxon>
        <taxon>eudicotyledons</taxon>
        <taxon>Gunneridae</taxon>
        <taxon>Pentapetalae</taxon>
        <taxon>rosids</taxon>
        <taxon>malvids</taxon>
        <taxon>Malvales</taxon>
        <taxon>Malvaceae</taxon>
        <taxon>Malvoideae</taxon>
        <taxon>Hibiscus</taxon>
    </lineage>
</organism>
<protein>
    <submittedName>
        <fullName evidence="1">Uncharacterized protein</fullName>
    </submittedName>
</protein>
<dbReference type="EMBL" id="JBBPBM010000036">
    <property type="protein sequence ID" value="KAK8529213.1"/>
    <property type="molecule type" value="Genomic_DNA"/>
</dbReference>
<accession>A0ABR2D368</accession>
<keyword evidence="2" id="KW-1185">Reference proteome</keyword>
<name>A0ABR2D368_9ROSI</name>
<dbReference type="Proteomes" id="UP001472677">
    <property type="component" value="Unassembled WGS sequence"/>
</dbReference>
<comment type="caution">
    <text evidence="1">The sequence shown here is derived from an EMBL/GenBank/DDBJ whole genome shotgun (WGS) entry which is preliminary data.</text>
</comment>
<proteinExistence type="predicted"/>
<evidence type="ECO:0000313" key="2">
    <source>
        <dbReference type="Proteomes" id="UP001472677"/>
    </source>
</evidence>